<feature type="compositionally biased region" description="Basic and acidic residues" evidence="1">
    <location>
        <begin position="639"/>
        <end position="653"/>
    </location>
</feature>
<evidence type="ECO:0008006" key="4">
    <source>
        <dbReference type="Google" id="ProtNLM"/>
    </source>
</evidence>
<feature type="region of interest" description="Disordered" evidence="1">
    <location>
        <begin position="626"/>
        <end position="706"/>
    </location>
</feature>
<gene>
    <name evidence="2" type="ORF">PHLCEN_2v7932</name>
</gene>
<dbReference type="AlphaFoldDB" id="A0A2R6NV31"/>
<dbReference type="OrthoDB" id="2240312at2759"/>
<dbReference type="Proteomes" id="UP000186601">
    <property type="component" value="Unassembled WGS sequence"/>
</dbReference>
<name>A0A2R6NV31_9APHY</name>
<evidence type="ECO:0000313" key="2">
    <source>
        <dbReference type="EMBL" id="PSR77367.1"/>
    </source>
</evidence>
<feature type="region of interest" description="Disordered" evidence="1">
    <location>
        <begin position="161"/>
        <end position="181"/>
    </location>
</feature>
<evidence type="ECO:0000313" key="3">
    <source>
        <dbReference type="Proteomes" id="UP000186601"/>
    </source>
</evidence>
<keyword evidence="3" id="KW-1185">Reference proteome</keyword>
<feature type="compositionally biased region" description="Basic and acidic residues" evidence="1">
    <location>
        <begin position="79"/>
        <end position="101"/>
    </location>
</feature>
<feature type="compositionally biased region" description="Polar residues" evidence="1">
    <location>
        <begin position="164"/>
        <end position="175"/>
    </location>
</feature>
<feature type="region of interest" description="Disordered" evidence="1">
    <location>
        <begin position="73"/>
        <end position="121"/>
    </location>
</feature>
<proteinExistence type="predicted"/>
<dbReference type="EMBL" id="MLYV02000797">
    <property type="protein sequence ID" value="PSR77367.1"/>
    <property type="molecule type" value="Genomic_DNA"/>
</dbReference>
<accession>A0A2R6NV31</accession>
<feature type="region of interest" description="Disordered" evidence="1">
    <location>
        <begin position="323"/>
        <end position="375"/>
    </location>
</feature>
<feature type="compositionally biased region" description="Acidic residues" evidence="1">
    <location>
        <begin position="539"/>
        <end position="554"/>
    </location>
</feature>
<organism evidence="2 3">
    <name type="scientific">Hermanssonia centrifuga</name>
    <dbReference type="NCBI Taxonomy" id="98765"/>
    <lineage>
        <taxon>Eukaryota</taxon>
        <taxon>Fungi</taxon>
        <taxon>Dikarya</taxon>
        <taxon>Basidiomycota</taxon>
        <taxon>Agaricomycotina</taxon>
        <taxon>Agaricomycetes</taxon>
        <taxon>Polyporales</taxon>
        <taxon>Meruliaceae</taxon>
        <taxon>Hermanssonia</taxon>
    </lineage>
</organism>
<reference evidence="2 3" key="1">
    <citation type="submission" date="2018-02" db="EMBL/GenBank/DDBJ databases">
        <title>Genome sequence of the basidiomycete white-rot fungus Phlebia centrifuga.</title>
        <authorList>
            <person name="Granchi Z."/>
            <person name="Peng M."/>
            <person name="de Vries R.P."/>
            <person name="Hilden K."/>
            <person name="Makela M.R."/>
            <person name="Grigoriev I."/>
            <person name="Riley R."/>
        </authorList>
    </citation>
    <scope>NUCLEOTIDE SEQUENCE [LARGE SCALE GENOMIC DNA]</scope>
    <source>
        <strain evidence="2 3">FBCC195</strain>
    </source>
</reference>
<dbReference type="STRING" id="98765.A0A2R6NV31"/>
<feature type="compositionally biased region" description="Acidic residues" evidence="1">
    <location>
        <begin position="510"/>
        <end position="528"/>
    </location>
</feature>
<feature type="compositionally biased region" description="Basic and acidic residues" evidence="1">
    <location>
        <begin position="110"/>
        <end position="119"/>
    </location>
</feature>
<protein>
    <recommendedName>
        <fullName evidence="4">Homeodomain protein</fullName>
    </recommendedName>
</protein>
<evidence type="ECO:0000256" key="1">
    <source>
        <dbReference type="SAM" id="MobiDB-lite"/>
    </source>
</evidence>
<feature type="region of interest" description="Disordered" evidence="1">
    <location>
        <begin position="510"/>
        <end position="557"/>
    </location>
</feature>
<comment type="caution">
    <text evidence="2">The sequence shown here is derived from an EMBL/GenBank/DDBJ whole genome shotgun (WGS) entry which is preliminary data.</text>
</comment>
<sequence>MEEVKTKTLAEVCTYLDILHEALAKGRLPSVDGLSGDGDVASYIPLSRNELPIAYEVSDRWISHEERLAAAVTSAEPRMAAEGREMGREKEIHTRRNEMRAKKGNARCADNNRDREGEKARKKQLNVWIKQRKTEWDVDEALDTLDHSMLTAMDTLLREDEETQSTSAVFSSPSREPSRVADQVVKEEIMENRMSLRPLDFDDALIDPALRALSASASATAAETPQTEEDPLISRLPSASAPDFNPITPPFAEVQLLELSANPERAQERAQHEVQSLANESVIYPNMDPLLTPKSRRRFMKRMYMRRKRAEATGRVVEQTLSRLKPGRKSKPLPPTPFETAALDETGENNPATGEPSLDGAPDQEEHSFRHAHPSGLTLPYKMRARLNALGINAAWLREEGLDFFHMTSIGRLMRTYRAMHDVSPEVNSQISASTIRLLLAHVVHFVSEVVRRAIISREQEMIAKTQTKVWRLAENQVVTASNVAHALSLCGADHLNKKAHFQGLLDELDEDESGHDTDSDEEAEVADAEINSARHDSTDEENEVDQLDEEDYNEPPSDILAPLPLHRLIFPPFIPLRYSLQSSSSSSVLSYLPWATGLSLDIPDDEDDLEPVEIDEDAMNAEFQEEELDSLDRTSGQNHEKRLWEEFERHTNESIASSSKGKRKRTDDDDDEHERRRGERYTNNSMRFREPGGRIKSSVYIEDSD</sequence>